<dbReference type="InterPro" id="IPR008999">
    <property type="entry name" value="Actin-crosslinking"/>
</dbReference>
<dbReference type="PANTHER" id="PTHR39697:SF1">
    <property type="entry name" value="RICIN B LECTIN DOMAIN-CONTAINING PROTEIN"/>
    <property type="match status" value="1"/>
</dbReference>
<dbReference type="Gene3D" id="2.80.10.50">
    <property type="match status" value="1"/>
</dbReference>
<sequence length="182" mass="20112">MERDDVSETFSLTVGGDSIFTPPTSKLGDHSCPPTIVGDNIWDGHCFSVVPWPGNTYMIIEKDSGRPLNRNDDGGVSLGKADDTPTAAAHSQWLCVEKNNHIGFQNPQSGCYLGHNGRNCATASAGVMKEWEYVIARPHPKGGYQLLSQHWKHTLKLYIISEDGNGLVRRMHGTTLFDFRKL</sequence>
<keyword evidence="2" id="KW-1185">Reference proteome</keyword>
<gene>
    <name evidence="1" type="ORF">PGQ11_005995</name>
</gene>
<protein>
    <submittedName>
        <fullName evidence="1">Major facilitator superfamily transporter multidrug resistance</fullName>
    </submittedName>
</protein>
<accession>A0ABR2IS22</accession>
<name>A0ABR2IS22_9PEZI</name>
<dbReference type="SUPFAM" id="SSF50405">
    <property type="entry name" value="Actin-crosslinking proteins"/>
    <property type="match status" value="1"/>
</dbReference>
<proteinExistence type="predicted"/>
<reference evidence="1 2" key="1">
    <citation type="journal article" date="2024" name="IMA Fungus">
        <title>Apiospora arundinis, a panoply of carbohydrate-active enzymes and secondary metabolites.</title>
        <authorList>
            <person name="Sorensen T."/>
            <person name="Petersen C."/>
            <person name="Muurmann A.T."/>
            <person name="Christiansen J.V."/>
            <person name="Brundto M.L."/>
            <person name="Overgaard C.K."/>
            <person name="Boysen A.T."/>
            <person name="Wollenberg R.D."/>
            <person name="Larsen T.O."/>
            <person name="Sorensen J.L."/>
            <person name="Nielsen K.L."/>
            <person name="Sondergaard T.E."/>
        </authorList>
    </citation>
    <scope>NUCLEOTIDE SEQUENCE [LARGE SCALE GENOMIC DNA]</scope>
    <source>
        <strain evidence="1 2">AAU 773</strain>
    </source>
</reference>
<organism evidence="1 2">
    <name type="scientific">Apiospora arundinis</name>
    <dbReference type="NCBI Taxonomy" id="335852"/>
    <lineage>
        <taxon>Eukaryota</taxon>
        <taxon>Fungi</taxon>
        <taxon>Dikarya</taxon>
        <taxon>Ascomycota</taxon>
        <taxon>Pezizomycotina</taxon>
        <taxon>Sordariomycetes</taxon>
        <taxon>Xylariomycetidae</taxon>
        <taxon>Amphisphaeriales</taxon>
        <taxon>Apiosporaceae</taxon>
        <taxon>Apiospora</taxon>
    </lineage>
</organism>
<dbReference type="EMBL" id="JAPCWZ010000004">
    <property type="protein sequence ID" value="KAK8867417.1"/>
    <property type="molecule type" value="Genomic_DNA"/>
</dbReference>
<comment type="caution">
    <text evidence="1">The sequence shown here is derived from an EMBL/GenBank/DDBJ whole genome shotgun (WGS) entry which is preliminary data.</text>
</comment>
<evidence type="ECO:0000313" key="2">
    <source>
        <dbReference type="Proteomes" id="UP001390339"/>
    </source>
</evidence>
<dbReference type="PANTHER" id="PTHR39697">
    <property type="entry name" value="RICIN B LECTIN DOMAIN-CONTAINING PROTEIN-RELATED"/>
    <property type="match status" value="1"/>
</dbReference>
<evidence type="ECO:0000313" key="1">
    <source>
        <dbReference type="EMBL" id="KAK8867417.1"/>
    </source>
</evidence>
<dbReference type="Proteomes" id="UP001390339">
    <property type="component" value="Unassembled WGS sequence"/>
</dbReference>